<dbReference type="SUPFAM" id="SSF48726">
    <property type="entry name" value="Immunoglobulin"/>
    <property type="match status" value="5"/>
</dbReference>
<dbReference type="CDD" id="cd00096">
    <property type="entry name" value="Ig"/>
    <property type="match status" value="1"/>
</dbReference>
<evidence type="ECO:0000256" key="1">
    <source>
        <dbReference type="ARBA" id="ARBA00004162"/>
    </source>
</evidence>
<evidence type="ECO:0000256" key="14">
    <source>
        <dbReference type="SAM" id="SignalP"/>
    </source>
</evidence>
<comment type="subcellular location">
    <subcellularLocation>
        <location evidence="1">Cell membrane</location>
        <topology evidence="1">Single-pass membrane protein</topology>
    </subcellularLocation>
</comment>
<dbReference type="PRINTS" id="PR01838">
    <property type="entry name" value="NCAMFAMILY"/>
</dbReference>
<dbReference type="Gene3D" id="2.60.40.10">
    <property type="entry name" value="Immunoglobulins"/>
    <property type="match status" value="7"/>
</dbReference>
<evidence type="ECO:0000256" key="2">
    <source>
        <dbReference type="ARBA" id="ARBA00022475"/>
    </source>
</evidence>
<evidence type="ECO:0000256" key="13">
    <source>
        <dbReference type="SAM" id="Phobius"/>
    </source>
</evidence>
<feature type="domain" description="Fibronectin type-III" evidence="16">
    <location>
        <begin position="507"/>
        <end position="630"/>
    </location>
</feature>
<dbReference type="AlphaFoldDB" id="O18466"/>
<evidence type="ECO:0000256" key="9">
    <source>
        <dbReference type="ARBA" id="ARBA00023157"/>
    </source>
</evidence>
<dbReference type="InterPro" id="IPR036116">
    <property type="entry name" value="FN3_sf"/>
</dbReference>
<dbReference type="GO" id="GO:0043025">
    <property type="term" value="C:neuronal cell body"/>
    <property type="evidence" value="ECO:0007669"/>
    <property type="project" value="TreeGrafter"/>
</dbReference>
<keyword evidence="7 13" id="KW-1133">Transmembrane helix</keyword>
<evidence type="ECO:0000313" key="17">
    <source>
        <dbReference type="EMBL" id="AAC47655.1"/>
    </source>
</evidence>
<dbReference type="FunFam" id="2.60.40.10:FF:000032">
    <property type="entry name" value="palladin isoform X1"/>
    <property type="match status" value="2"/>
</dbReference>
<feature type="domain" description="Ig-like" evidence="15">
    <location>
        <begin position="307"/>
        <end position="405"/>
    </location>
</feature>
<sequence length="858" mass="97068">MLKTSLVLVLLLVEIYADFDLNILPSGSSHSRSLNTSVLFSCEVDKTDDADSVIIKWVGPDNSDITERPINSVLNERKYVENDNGHVKKLYIKHIELGDAGNYTCVASVDGKQQNKSINFIVYKEIVFVSAASPQHPAIHTDALVVCKVDGLPKPEVSWRYKDRKLDSERYTKVEDGLLIKNITTEDDGIYQCSANVENDGRFDFKTIKVEVHVPPTMVEGPGTNEGVEDDEITVSCKGEGYPNPEYTFYKNGEFVKGDERVVVDGTLGEINFKPLKEEDAGTYTCKAHNDVGEALANGSLNVLVRPHVSDFANKSQNEGQPVSIECKARGNPPPSFEFTKEGREKPFELGDSSEEDARISVISNGEGVMRLTIKRLLPLDAGFYKCAATNDVGKGEATAYLNVTYKPRFPINHTKEAYIWAQKTRNISCEADAQPPATFHWSRDEDPVVENSTYKIFQMEKKSILQITVQEVDQFWIYGRLTCKADNGYGHAVMEIDFIRATVPDIPKSVEVHRYLPNGFILRVMPPLDDGGEPLVGYHVEYHEKSSADYNAALHNKTVEEDEDDEDEDAEEDHPSYQYNVAVVEQIDDHLLKIENLRPSTHYVLKVRAKNEVGVGEYVSLKEKTEDIRKPYPIKIKSKPVGGAYHYTLEWEKPETGGSPIREYEFKYRQKIIVEGQETHTDWTTLFRTDDKEHPFESFLLKNLQPNSTYQLQVRAKNDIDWAEYSPIMEFQTSEEAETEQALQVQSAMSGGTIVGLSLFLLFLIIVIIDLLCYVCFRKGITHTMVMRSRERSRAGEKEKVMEEGENKNVEPDDIQNDNPVSTEEDLLKSHDDDDIKKPPIIEETIEDELELKKEVA</sequence>
<dbReference type="InterPro" id="IPR013098">
    <property type="entry name" value="Ig_I-set"/>
</dbReference>
<dbReference type="PANTHER" id="PTHR45080:SF8">
    <property type="entry name" value="IG-LIKE DOMAIN-CONTAINING PROTEIN"/>
    <property type="match status" value="1"/>
</dbReference>
<dbReference type="InterPro" id="IPR009138">
    <property type="entry name" value="Neural_cell_adh"/>
</dbReference>
<dbReference type="SUPFAM" id="SSF49265">
    <property type="entry name" value="Fibronectin type III"/>
    <property type="match status" value="1"/>
</dbReference>
<feature type="domain" description="Ig-like" evidence="15">
    <location>
        <begin position="216"/>
        <end position="302"/>
    </location>
</feature>
<reference evidence="17" key="1">
    <citation type="journal article" date="1992" name="Neuron">
        <title>Tract formation and axon fasciculation of molecularly distinct peripheral neuron subpopulations during leech embryogenesis.</title>
        <authorList>
            <person name="Johansen K.M."/>
            <person name="Kopp D.M."/>
            <person name="Jellies J."/>
            <person name="Johansen J."/>
        </authorList>
    </citation>
    <scope>NUCLEOTIDE SEQUENCE</scope>
</reference>
<keyword evidence="10" id="KW-0325">Glycoprotein</keyword>
<dbReference type="PANTHER" id="PTHR45080">
    <property type="entry name" value="CONTACTIN 5"/>
    <property type="match status" value="1"/>
</dbReference>
<dbReference type="FunFam" id="2.60.40.10:FF:000086">
    <property type="entry name" value="Neural cell adhesion molecule 1"/>
    <property type="match status" value="1"/>
</dbReference>
<dbReference type="InterPro" id="IPR003598">
    <property type="entry name" value="Ig_sub2"/>
</dbReference>
<dbReference type="GO" id="GO:0050808">
    <property type="term" value="P:synapse organization"/>
    <property type="evidence" value="ECO:0007669"/>
    <property type="project" value="TreeGrafter"/>
</dbReference>
<feature type="compositionally biased region" description="Basic and acidic residues" evidence="12">
    <location>
        <begin position="827"/>
        <end position="842"/>
    </location>
</feature>
<evidence type="ECO:0000256" key="12">
    <source>
        <dbReference type="SAM" id="MobiDB-lite"/>
    </source>
</evidence>
<dbReference type="InterPro" id="IPR007110">
    <property type="entry name" value="Ig-like_dom"/>
</dbReference>
<evidence type="ECO:0000256" key="8">
    <source>
        <dbReference type="ARBA" id="ARBA00023136"/>
    </source>
</evidence>
<protein>
    <submittedName>
        <fullName evidence="17">LeechCAM</fullName>
    </submittedName>
</protein>
<dbReference type="SMART" id="SM00408">
    <property type="entry name" value="IGc2"/>
    <property type="match status" value="5"/>
</dbReference>
<dbReference type="EMBL" id="U92814">
    <property type="protein sequence ID" value="AAC47655.1"/>
    <property type="molecule type" value="mRNA"/>
</dbReference>
<keyword evidence="2" id="KW-1003">Cell membrane</keyword>
<dbReference type="InterPro" id="IPR036179">
    <property type="entry name" value="Ig-like_dom_sf"/>
</dbReference>
<evidence type="ECO:0000256" key="7">
    <source>
        <dbReference type="ARBA" id="ARBA00022989"/>
    </source>
</evidence>
<evidence type="ECO:0000256" key="11">
    <source>
        <dbReference type="ARBA" id="ARBA00023319"/>
    </source>
</evidence>
<keyword evidence="6" id="KW-0130">Cell adhesion</keyword>
<evidence type="ECO:0000256" key="4">
    <source>
        <dbReference type="ARBA" id="ARBA00022729"/>
    </source>
</evidence>
<organism evidence="17">
    <name type="scientific">Hirudo medicinalis</name>
    <name type="common">Medicinal leech</name>
    <dbReference type="NCBI Taxonomy" id="6421"/>
    <lineage>
        <taxon>Eukaryota</taxon>
        <taxon>Metazoa</taxon>
        <taxon>Spiralia</taxon>
        <taxon>Lophotrochozoa</taxon>
        <taxon>Annelida</taxon>
        <taxon>Clitellata</taxon>
        <taxon>Hirudinea</taxon>
        <taxon>Hirudinida</taxon>
        <taxon>Hirudiniformes</taxon>
        <taxon>Hirudinidae</taxon>
        <taxon>Hirudo</taxon>
    </lineage>
</organism>
<dbReference type="GO" id="GO:0007156">
    <property type="term" value="P:homophilic cell adhesion via plasma membrane adhesion molecules"/>
    <property type="evidence" value="ECO:0007669"/>
    <property type="project" value="TreeGrafter"/>
</dbReference>
<feature type="transmembrane region" description="Helical" evidence="13">
    <location>
        <begin position="755"/>
        <end position="778"/>
    </location>
</feature>
<evidence type="ECO:0000256" key="3">
    <source>
        <dbReference type="ARBA" id="ARBA00022692"/>
    </source>
</evidence>
<keyword evidence="9" id="KW-1015">Disulfide bond</keyword>
<dbReference type="GO" id="GO:0030424">
    <property type="term" value="C:axon"/>
    <property type="evidence" value="ECO:0007669"/>
    <property type="project" value="TreeGrafter"/>
</dbReference>
<feature type="signal peptide" evidence="14">
    <location>
        <begin position="1"/>
        <end position="17"/>
    </location>
</feature>
<dbReference type="Pfam" id="PF00041">
    <property type="entry name" value="fn3"/>
    <property type="match status" value="2"/>
</dbReference>
<dbReference type="InterPro" id="IPR013783">
    <property type="entry name" value="Ig-like_fold"/>
</dbReference>
<dbReference type="InterPro" id="IPR003961">
    <property type="entry name" value="FN3_dom"/>
</dbReference>
<keyword evidence="3 13" id="KW-0812">Transmembrane</keyword>
<keyword evidence="8 13" id="KW-0472">Membrane</keyword>
<dbReference type="SMART" id="SM00060">
    <property type="entry name" value="FN3"/>
    <property type="match status" value="2"/>
</dbReference>
<evidence type="ECO:0000256" key="5">
    <source>
        <dbReference type="ARBA" id="ARBA00022737"/>
    </source>
</evidence>
<feature type="domain" description="Ig-like" evidence="15">
    <location>
        <begin position="145"/>
        <end position="209"/>
    </location>
</feature>
<name>O18466_HIRME</name>
<feature type="domain" description="Fibronectin type-III" evidence="16">
    <location>
        <begin position="631"/>
        <end position="737"/>
    </location>
</feature>
<dbReference type="SMART" id="SM00409">
    <property type="entry name" value="IG"/>
    <property type="match status" value="4"/>
</dbReference>
<feature type="compositionally biased region" description="Basic and acidic residues" evidence="12">
    <location>
        <begin position="789"/>
        <end position="812"/>
    </location>
</feature>
<dbReference type="PROSITE" id="PS50835">
    <property type="entry name" value="IG_LIKE"/>
    <property type="match status" value="5"/>
</dbReference>
<proteinExistence type="evidence at transcript level"/>
<evidence type="ECO:0000256" key="6">
    <source>
        <dbReference type="ARBA" id="ARBA00022889"/>
    </source>
</evidence>
<accession>O18466</accession>
<evidence type="ECO:0000259" key="15">
    <source>
        <dbReference type="PROSITE" id="PS50835"/>
    </source>
</evidence>
<dbReference type="PRINTS" id="PR00014">
    <property type="entry name" value="FNTYPEIII"/>
</dbReference>
<dbReference type="PROSITE" id="PS50853">
    <property type="entry name" value="FN3"/>
    <property type="match status" value="2"/>
</dbReference>
<feature type="region of interest" description="Disordered" evidence="12">
    <location>
        <begin position="789"/>
        <end position="842"/>
    </location>
</feature>
<dbReference type="Pfam" id="PF07679">
    <property type="entry name" value="I-set"/>
    <property type="match status" value="3"/>
</dbReference>
<feature type="domain" description="Ig-like" evidence="15">
    <location>
        <begin position="408"/>
        <end position="500"/>
    </location>
</feature>
<dbReference type="CDD" id="cd00063">
    <property type="entry name" value="FN3"/>
    <property type="match status" value="2"/>
</dbReference>
<feature type="domain" description="Ig-like" evidence="15">
    <location>
        <begin position="25"/>
        <end position="119"/>
    </location>
</feature>
<keyword evidence="11" id="KW-0393">Immunoglobulin domain</keyword>
<evidence type="ECO:0000256" key="10">
    <source>
        <dbReference type="ARBA" id="ARBA00023180"/>
    </source>
</evidence>
<reference evidence="17" key="2">
    <citation type="journal article" date="1997" name="J. Cell Biol.">
        <title>Differential glycosylation of tractin and LeechCAM, two novel Ig superfamily members, regulates neurite extension and fascicle formation.</title>
        <authorList>
            <person name="Huang Y."/>
            <person name="Jellies J."/>
            <person name="Johansen K.M."/>
            <person name="Johansen J."/>
        </authorList>
    </citation>
    <scope>NUCLEOTIDE SEQUENCE</scope>
</reference>
<evidence type="ECO:0000259" key="16">
    <source>
        <dbReference type="PROSITE" id="PS50853"/>
    </source>
</evidence>
<dbReference type="Pfam" id="PF13927">
    <property type="entry name" value="Ig_3"/>
    <property type="match status" value="2"/>
</dbReference>
<keyword evidence="4 14" id="KW-0732">Signal</keyword>
<dbReference type="GO" id="GO:0005886">
    <property type="term" value="C:plasma membrane"/>
    <property type="evidence" value="ECO:0007669"/>
    <property type="project" value="UniProtKB-SubCell"/>
</dbReference>
<keyword evidence="5" id="KW-0677">Repeat</keyword>
<dbReference type="GO" id="GO:0008046">
    <property type="term" value="F:axon guidance receptor activity"/>
    <property type="evidence" value="ECO:0007669"/>
    <property type="project" value="TreeGrafter"/>
</dbReference>
<feature type="chain" id="PRO_5004157398" evidence="14">
    <location>
        <begin position="18"/>
        <end position="858"/>
    </location>
</feature>
<dbReference type="InterPro" id="IPR003599">
    <property type="entry name" value="Ig_sub"/>
</dbReference>
<dbReference type="InterPro" id="IPR050958">
    <property type="entry name" value="Cell_Adh-Cytoskel_Orgn"/>
</dbReference>